<organism evidence="3 4">
    <name type="scientific">Anditalea andensis</name>
    <dbReference type="NCBI Taxonomy" id="1048983"/>
    <lineage>
        <taxon>Bacteria</taxon>
        <taxon>Pseudomonadati</taxon>
        <taxon>Bacteroidota</taxon>
        <taxon>Cytophagia</taxon>
        <taxon>Cytophagales</taxon>
        <taxon>Cytophagaceae</taxon>
        <taxon>Anditalea</taxon>
    </lineage>
</organism>
<feature type="signal peptide" evidence="1">
    <location>
        <begin position="1"/>
        <end position="27"/>
    </location>
</feature>
<comment type="caution">
    <text evidence="3">The sequence shown here is derived from an EMBL/GenBank/DDBJ whole genome shotgun (WGS) entry which is preliminary data.</text>
</comment>
<dbReference type="eggNOG" id="COG0006">
    <property type="taxonomic scope" value="Bacteria"/>
</dbReference>
<dbReference type="PANTHER" id="PTHR46112:SF8">
    <property type="entry name" value="CYTOPLASMIC PEPTIDASE PEPQ-RELATED"/>
    <property type="match status" value="1"/>
</dbReference>
<evidence type="ECO:0000259" key="2">
    <source>
        <dbReference type="Pfam" id="PF00557"/>
    </source>
</evidence>
<dbReference type="EMBL" id="JMIH01000024">
    <property type="protein sequence ID" value="KEO72629.1"/>
    <property type="molecule type" value="Genomic_DNA"/>
</dbReference>
<dbReference type="RefSeq" id="WP_035077309.1">
    <property type="nucleotide sequence ID" value="NZ_JMIH01000024.1"/>
</dbReference>
<dbReference type="InterPro" id="IPR000994">
    <property type="entry name" value="Pept_M24"/>
</dbReference>
<dbReference type="CDD" id="cd01066">
    <property type="entry name" value="APP_MetAP"/>
    <property type="match status" value="1"/>
</dbReference>
<dbReference type="Pfam" id="PF00557">
    <property type="entry name" value="Peptidase_M24"/>
    <property type="match status" value="1"/>
</dbReference>
<dbReference type="SUPFAM" id="SSF55920">
    <property type="entry name" value="Creatinase/aminopeptidase"/>
    <property type="match status" value="1"/>
</dbReference>
<dbReference type="InterPro" id="IPR050659">
    <property type="entry name" value="Peptidase_M24B"/>
</dbReference>
<dbReference type="PANTHER" id="PTHR46112">
    <property type="entry name" value="AMINOPEPTIDASE"/>
    <property type="match status" value="1"/>
</dbReference>
<feature type="domain" description="Peptidase M24" evidence="2">
    <location>
        <begin position="201"/>
        <end position="425"/>
    </location>
</feature>
<keyword evidence="4" id="KW-1185">Reference proteome</keyword>
<gene>
    <name evidence="3" type="ORF">EL17_17985</name>
</gene>
<evidence type="ECO:0000256" key="1">
    <source>
        <dbReference type="SAM" id="SignalP"/>
    </source>
</evidence>
<dbReference type="InterPro" id="IPR036005">
    <property type="entry name" value="Creatinase/aminopeptidase-like"/>
</dbReference>
<name>A0A074KUS6_9BACT</name>
<accession>A0A074KUS6</accession>
<dbReference type="OrthoDB" id="9765815at2"/>
<reference evidence="3 4" key="1">
    <citation type="submission" date="2014-04" db="EMBL/GenBank/DDBJ databases">
        <title>Characterization and application of a salt tolerant electro-active bacterium.</title>
        <authorList>
            <person name="Yang L."/>
            <person name="Wei S."/>
            <person name="Tay Q.X.M."/>
        </authorList>
    </citation>
    <scope>NUCLEOTIDE SEQUENCE [LARGE SCALE GENOMIC DNA]</scope>
    <source>
        <strain evidence="3 4">LY1</strain>
    </source>
</reference>
<proteinExistence type="predicted"/>
<evidence type="ECO:0000313" key="3">
    <source>
        <dbReference type="EMBL" id="KEO72629.1"/>
    </source>
</evidence>
<sequence>MNKNIFQLPRNLVFFIMFVMLTGQAVARQENPFTGDNPWPDIRKERITKVLPEAMKTAGVDAWIVVCRENNNDPIAHHIGGENAGGTAVFLFYIKDEKFGSIVFSPAGEATALADLHIHDQVLPIPRGHSAISAAAEYAKSRPFTKIAVNSSSENEMADGLSYTQRKNMEEAFGSEAAKFVSSNELLYEWLSIKLPSEVDIMKKAAQLTSDWQYEAYSQVRPGKSTDADIAKFLKNKIAEYGFKDGWAADQNPNVNSGPDRGHSHATDKIIMPGDVIQIDFGIRVYDMWVTDIQRFAYVLRPGEVVAPDSVQQYWENSKQGSRIALSAMRPGVTGYDVDKAQRDFMKKKGSEYVMWSTGHPVGYVAHDVGPSLGGAQLIDSKPRAESFKKLKPGMVFAFDGFFAWKLPDGREKTMSVEEMAVVTADGASYLIDPQEELILIKDAIKQ</sequence>
<protein>
    <submittedName>
        <fullName evidence="3">Peptidase M24</fullName>
    </submittedName>
</protein>
<keyword evidence="1" id="KW-0732">Signal</keyword>
<evidence type="ECO:0000313" key="4">
    <source>
        <dbReference type="Proteomes" id="UP000027821"/>
    </source>
</evidence>
<dbReference type="AlphaFoldDB" id="A0A074KUS6"/>
<dbReference type="Proteomes" id="UP000027821">
    <property type="component" value="Unassembled WGS sequence"/>
</dbReference>
<dbReference type="STRING" id="1048983.EL17_17985"/>
<feature type="chain" id="PRO_5001697042" evidence="1">
    <location>
        <begin position="28"/>
        <end position="447"/>
    </location>
</feature>
<dbReference type="Gene3D" id="3.90.230.10">
    <property type="entry name" value="Creatinase/methionine aminopeptidase superfamily"/>
    <property type="match status" value="1"/>
</dbReference>